<feature type="domain" description="Phosphoesterase HXTX" evidence="3">
    <location>
        <begin position="9"/>
        <end position="93"/>
    </location>
</feature>
<name>A0A0S4N7P8_9BACT</name>
<keyword evidence="5" id="KW-1185">Reference proteome</keyword>
<dbReference type="AlphaFoldDB" id="A0A0S4N7P8"/>
<dbReference type="STRING" id="1643428.GCA_001442855_01438"/>
<comment type="catalytic activity">
    <reaction evidence="2">
        <text>a 3'-end 2',3'-cyclophospho-ribonucleotide-RNA + H2O = a 3'-end 2'-phospho-ribonucleotide-RNA + H(+)</text>
        <dbReference type="Rhea" id="RHEA:11828"/>
        <dbReference type="Rhea" id="RHEA-COMP:10464"/>
        <dbReference type="Rhea" id="RHEA-COMP:17353"/>
        <dbReference type="ChEBI" id="CHEBI:15377"/>
        <dbReference type="ChEBI" id="CHEBI:15378"/>
        <dbReference type="ChEBI" id="CHEBI:83064"/>
        <dbReference type="ChEBI" id="CHEBI:173113"/>
        <dbReference type="EC" id="3.1.4.58"/>
    </reaction>
</comment>
<evidence type="ECO:0000259" key="3">
    <source>
        <dbReference type="Pfam" id="PF02834"/>
    </source>
</evidence>
<feature type="short sequence motif" description="HXTX 2" evidence="2">
    <location>
        <begin position="129"/>
        <end position="132"/>
    </location>
</feature>
<keyword evidence="4" id="KW-0436">Ligase</keyword>
<reference evidence="5" key="1">
    <citation type="submission" date="2015-11" db="EMBL/GenBank/DDBJ databases">
        <authorList>
            <person name="Varghese N."/>
        </authorList>
    </citation>
    <scope>NUCLEOTIDE SEQUENCE [LARGE SCALE GENOMIC DNA]</scope>
</reference>
<organism evidence="4 5">
    <name type="scientific">Candidatus Thermokryptus mobilis</name>
    <dbReference type="NCBI Taxonomy" id="1643428"/>
    <lineage>
        <taxon>Bacteria</taxon>
        <taxon>Pseudomonadati</taxon>
        <taxon>Candidatus Kryptoniota</taxon>
        <taxon>Candidatus Thermokryptus</taxon>
    </lineage>
</organism>
<dbReference type="Proteomes" id="UP000320623">
    <property type="component" value="Unassembled WGS sequence"/>
</dbReference>
<keyword evidence="1 2" id="KW-0378">Hydrolase</keyword>
<evidence type="ECO:0000256" key="1">
    <source>
        <dbReference type="ARBA" id="ARBA00022801"/>
    </source>
</evidence>
<dbReference type="OrthoDB" id="9787070at2"/>
<dbReference type="InterPro" id="IPR009097">
    <property type="entry name" value="Cyclic_Pdiesterase"/>
</dbReference>
<dbReference type="PANTHER" id="PTHR35561:SF1">
    <property type="entry name" value="RNA 2',3'-CYCLIC PHOSPHODIESTERASE"/>
    <property type="match status" value="1"/>
</dbReference>
<dbReference type="Pfam" id="PF02834">
    <property type="entry name" value="LigT_PEase"/>
    <property type="match status" value="2"/>
</dbReference>
<proteinExistence type="inferred from homology"/>
<dbReference type="GO" id="GO:0016874">
    <property type="term" value="F:ligase activity"/>
    <property type="evidence" value="ECO:0007669"/>
    <property type="project" value="UniProtKB-KW"/>
</dbReference>
<feature type="active site" description="Proton acceptor" evidence="2">
    <location>
        <position position="129"/>
    </location>
</feature>
<dbReference type="EMBL" id="FAOO01000009">
    <property type="protein sequence ID" value="CUU06255.1"/>
    <property type="molecule type" value="Genomic_DNA"/>
</dbReference>
<gene>
    <name evidence="4" type="ORF">JGI1_01469</name>
</gene>
<dbReference type="NCBIfam" id="TIGR02258">
    <property type="entry name" value="2_5_ligase"/>
    <property type="match status" value="1"/>
</dbReference>
<dbReference type="EC" id="3.1.4.58" evidence="2"/>
<feature type="short sequence motif" description="HXTX 1" evidence="2">
    <location>
        <begin position="42"/>
        <end position="45"/>
    </location>
</feature>
<evidence type="ECO:0000313" key="4">
    <source>
        <dbReference type="EMBL" id="CUU06255.1"/>
    </source>
</evidence>
<feature type="active site" description="Proton donor" evidence="2">
    <location>
        <position position="42"/>
    </location>
</feature>
<evidence type="ECO:0000313" key="5">
    <source>
        <dbReference type="Proteomes" id="UP000320623"/>
    </source>
</evidence>
<feature type="domain" description="Phosphoesterase HXTX" evidence="3">
    <location>
        <begin position="100"/>
        <end position="177"/>
    </location>
</feature>
<dbReference type="HAMAP" id="MF_01940">
    <property type="entry name" value="RNA_CPDase"/>
    <property type="match status" value="1"/>
</dbReference>
<dbReference type="SUPFAM" id="SSF55144">
    <property type="entry name" value="LigT-like"/>
    <property type="match status" value="1"/>
</dbReference>
<sequence>MKIRTFIAVDVPSKIKDKIYDIVEELKKVGDGVKWEAKEKFHITLKFLGDVNEDAIDSIYNVLSDALRGFGKFSVNYKGVGCFPDFKHPRVIWVGCEDDSGKLFELQRIVEEKLCELGFEKEEREFHPHITLGRVKNLKNLERLINKIESINFESEPGEIAEVLIMKSDLKPSGSVYTILKKIKLGE</sequence>
<accession>A0A0S4N7P8</accession>
<dbReference type="InterPro" id="IPR014051">
    <property type="entry name" value="Phosphoesterase_HXTX"/>
</dbReference>
<dbReference type="InterPro" id="IPR004175">
    <property type="entry name" value="RNA_CPDase"/>
</dbReference>
<dbReference type="GO" id="GO:0004113">
    <property type="term" value="F:2',3'-cyclic-nucleotide 3'-phosphodiesterase activity"/>
    <property type="evidence" value="ECO:0007669"/>
    <property type="project" value="InterPro"/>
</dbReference>
<dbReference type="Gene3D" id="3.90.1140.10">
    <property type="entry name" value="Cyclic phosphodiesterase"/>
    <property type="match status" value="1"/>
</dbReference>
<protein>
    <recommendedName>
        <fullName evidence="2">RNA 2',3'-cyclic phosphodiesterase</fullName>
        <shortName evidence="2">RNA 2',3'-CPDase</shortName>
        <ecNumber evidence="2">3.1.4.58</ecNumber>
    </recommendedName>
</protein>
<dbReference type="GO" id="GO:0008664">
    <property type="term" value="F:RNA 2',3'-cyclic 3'-phosphodiesterase activity"/>
    <property type="evidence" value="ECO:0007669"/>
    <property type="project" value="UniProtKB-EC"/>
</dbReference>
<comment type="similarity">
    <text evidence="2">Belongs to the 2H phosphoesterase superfamily. ThpR family.</text>
</comment>
<comment type="function">
    <text evidence="2">Hydrolyzes RNA 2',3'-cyclic phosphodiester to an RNA 2'-phosphomonoester.</text>
</comment>
<dbReference type="RefSeq" id="WP_140945208.1">
    <property type="nucleotide sequence ID" value="NZ_FAOO01000009.1"/>
</dbReference>
<evidence type="ECO:0000256" key="2">
    <source>
        <dbReference type="HAMAP-Rule" id="MF_01940"/>
    </source>
</evidence>
<dbReference type="PANTHER" id="PTHR35561">
    <property type="entry name" value="RNA 2',3'-CYCLIC PHOSPHODIESTERASE"/>
    <property type="match status" value="1"/>
</dbReference>